<organism evidence="1 2">
    <name type="scientific">Caerostris extrusa</name>
    <name type="common">Bark spider</name>
    <name type="synonym">Caerostris bankana</name>
    <dbReference type="NCBI Taxonomy" id="172846"/>
    <lineage>
        <taxon>Eukaryota</taxon>
        <taxon>Metazoa</taxon>
        <taxon>Ecdysozoa</taxon>
        <taxon>Arthropoda</taxon>
        <taxon>Chelicerata</taxon>
        <taxon>Arachnida</taxon>
        <taxon>Araneae</taxon>
        <taxon>Araneomorphae</taxon>
        <taxon>Entelegynae</taxon>
        <taxon>Araneoidea</taxon>
        <taxon>Araneidae</taxon>
        <taxon>Caerostris</taxon>
    </lineage>
</organism>
<evidence type="ECO:0000313" key="1">
    <source>
        <dbReference type="EMBL" id="GIY37157.1"/>
    </source>
</evidence>
<comment type="caution">
    <text evidence="1">The sequence shown here is derived from an EMBL/GenBank/DDBJ whole genome shotgun (WGS) entry which is preliminary data.</text>
</comment>
<proteinExistence type="predicted"/>
<evidence type="ECO:0000313" key="2">
    <source>
        <dbReference type="Proteomes" id="UP001054945"/>
    </source>
</evidence>
<dbReference type="EMBL" id="BPLR01010130">
    <property type="protein sequence ID" value="GIY37157.1"/>
    <property type="molecule type" value="Genomic_DNA"/>
</dbReference>
<gene>
    <name evidence="1" type="ORF">CEXT_727981</name>
</gene>
<dbReference type="AlphaFoldDB" id="A0AAV4SXE4"/>
<name>A0AAV4SXE4_CAEEX</name>
<accession>A0AAV4SXE4</accession>
<sequence>MIPRRSKGSNIGASGCQCQDAATDSDEINLRLGLSSAPFFSAPERVEAETKLYITQNSTHLRIWKTILQRCFAPRLPRVEKVSRRRRGGAPLISPILYRYPAALAAASR</sequence>
<dbReference type="Proteomes" id="UP001054945">
    <property type="component" value="Unassembled WGS sequence"/>
</dbReference>
<reference evidence="1 2" key="1">
    <citation type="submission" date="2021-06" db="EMBL/GenBank/DDBJ databases">
        <title>Caerostris extrusa draft genome.</title>
        <authorList>
            <person name="Kono N."/>
            <person name="Arakawa K."/>
        </authorList>
    </citation>
    <scope>NUCLEOTIDE SEQUENCE [LARGE SCALE GENOMIC DNA]</scope>
</reference>
<protein>
    <submittedName>
        <fullName evidence="1">Uncharacterized protein</fullName>
    </submittedName>
</protein>
<keyword evidence="2" id="KW-1185">Reference proteome</keyword>